<proteinExistence type="predicted"/>
<organism evidence="2">
    <name type="scientific">marine sediment metagenome</name>
    <dbReference type="NCBI Taxonomy" id="412755"/>
    <lineage>
        <taxon>unclassified sequences</taxon>
        <taxon>metagenomes</taxon>
        <taxon>ecological metagenomes</taxon>
    </lineage>
</organism>
<dbReference type="GO" id="GO:0003677">
    <property type="term" value="F:DNA binding"/>
    <property type="evidence" value="ECO:0007669"/>
    <property type="project" value="InterPro"/>
</dbReference>
<dbReference type="SUPFAM" id="SSF56747">
    <property type="entry name" value="Prim-pol domain"/>
    <property type="match status" value="1"/>
</dbReference>
<dbReference type="Pfam" id="PF09250">
    <property type="entry name" value="Prim-Pol"/>
    <property type="match status" value="1"/>
</dbReference>
<dbReference type="SMART" id="SM00943">
    <property type="entry name" value="Prim-Pol"/>
    <property type="match status" value="1"/>
</dbReference>
<dbReference type="InterPro" id="IPR015330">
    <property type="entry name" value="DNA_primase/pol_bifunc_N"/>
</dbReference>
<accession>X1CIV2</accession>
<dbReference type="InterPro" id="IPR036977">
    <property type="entry name" value="DNA_primase_Znf_CHC2"/>
</dbReference>
<protein>
    <recommendedName>
        <fullName evidence="1">DNA primase/polymerase bifunctional N-terminal domain-containing protein</fullName>
    </recommendedName>
</protein>
<dbReference type="SUPFAM" id="SSF57783">
    <property type="entry name" value="Zinc beta-ribbon"/>
    <property type="match status" value="1"/>
</dbReference>
<gene>
    <name evidence="2" type="ORF">S01H4_29935</name>
</gene>
<sequence>ILIGHREKIPIEKNWPTTANYSYNGPKLLEHLKKNRNYGVIGSENHIIIDVDTPEIQKAVEEHLPSTFTVRTGRGGKHYYYICKIERPIRLRDKDLTNIGEIQGAGKQVVGPTCIHPNGKTYEIIDDRLPVEVHSDSLKEALKDFIITKQVSPKGFNGMMRDGISSLMVIEEVHSPIDMRKCGNRCHGSHPVHGSTTGMNFWIDLGENVWHCFRHNTGGGPLSLLAVKEGIILCEEATRGALRGEKFKKTLSIALKRRLINV</sequence>
<evidence type="ECO:0000259" key="1">
    <source>
        <dbReference type="SMART" id="SM00943"/>
    </source>
</evidence>
<reference evidence="2" key="1">
    <citation type="journal article" date="2014" name="Front. Microbiol.">
        <title>High frequency of phylogenetically diverse reductive dehalogenase-homologous genes in deep subseafloor sedimentary metagenomes.</title>
        <authorList>
            <person name="Kawai M."/>
            <person name="Futagami T."/>
            <person name="Toyoda A."/>
            <person name="Takaki Y."/>
            <person name="Nishi S."/>
            <person name="Hori S."/>
            <person name="Arai W."/>
            <person name="Tsubouchi T."/>
            <person name="Morono Y."/>
            <person name="Uchiyama I."/>
            <person name="Ito T."/>
            <person name="Fujiyama A."/>
            <person name="Inagaki F."/>
            <person name="Takami H."/>
        </authorList>
    </citation>
    <scope>NUCLEOTIDE SEQUENCE</scope>
    <source>
        <strain evidence="2">Expedition CK06-06</strain>
    </source>
</reference>
<dbReference type="EMBL" id="BART01015417">
    <property type="protein sequence ID" value="GAG84171.1"/>
    <property type="molecule type" value="Genomic_DNA"/>
</dbReference>
<feature type="non-terminal residue" evidence="2">
    <location>
        <position position="1"/>
    </location>
</feature>
<dbReference type="GO" id="GO:0008270">
    <property type="term" value="F:zinc ion binding"/>
    <property type="evidence" value="ECO:0007669"/>
    <property type="project" value="InterPro"/>
</dbReference>
<dbReference type="AlphaFoldDB" id="X1CIV2"/>
<feature type="domain" description="DNA primase/polymerase bifunctional N-terminal" evidence="1">
    <location>
        <begin position="2"/>
        <end position="142"/>
    </location>
</feature>
<evidence type="ECO:0000313" key="2">
    <source>
        <dbReference type="EMBL" id="GAG84171.1"/>
    </source>
</evidence>
<dbReference type="Gene3D" id="3.90.580.10">
    <property type="entry name" value="Zinc finger, CHC2-type domain"/>
    <property type="match status" value="1"/>
</dbReference>
<dbReference type="GO" id="GO:0006260">
    <property type="term" value="P:DNA replication"/>
    <property type="evidence" value="ECO:0007669"/>
    <property type="project" value="InterPro"/>
</dbReference>
<comment type="caution">
    <text evidence="2">The sequence shown here is derived from an EMBL/GenBank/DDBJ whole genome shotgun (WGS) entry which is preliminary data.</text>
</comment>
<name>X1CIV2_9ZZZZ</name>